<reference evidence="3 4" key="1">
    <citation type="journal article" date="2016" name="Genome Announc.">
        <title>Genome Sequence of Madurella mycetomatis mm55, Isolated from a Human Mycetoma Case in Sudan.</title>
        <authorList>
            <person name="Smit S."/>
            <person name="Derks M.F."/>
            <person name="Bervoets S."/>
            <person name="Fahal A."/>
            <person name="van Leeuwen W."/>
            <person name="van Belkum A."/>
            <person name="van de Sande W.W."/>
        </authorList>
    </citation>
    <scope>NUCLEOTIDE SEQUENCE [LARGE SCALE GENOMIC DNA]</scope>
    <source>
        <strain evidence="4">mm55</strain>
    </source>
</reference>
<evidence type="ECO:0000313" key="3">
    <source>
        <dbReference type="EMBL" id="KXX83217.1"/>
    </source>
</evidence>
<dbReference type="Proteomes" id="UP000078237">
    <property type="component" value="Unassembled WGS sequence"/>
</dbReference>
<keyword evidence="4" id="KW-1185">Reference proteome</keyword>
<feature type="chain" id="PRO_5008044047" evidence="2">
    <location>
        <begin position="20"/>
        <end position="72"/>
    </location>
</feature>
<dbReference type="EMBL" id="LCTW02000002">
    <property type="protein sequence ID" value="KXX83217.1"/>
    <property type="molecule type" value="Genomic_DNA"/>
</dbReference>
<accession>A0A175WH93</accession>
<protein>
    <submittedName>
        <fullName evidence="3">Uncharacterized protein</fullName>
    </submittedName>
</protein>
<evidence type="ECO:0000256" key="1">
    <source>
        <dbReference type="SAM" id="MobiDB-lite"/>
    </source>
</evidence>
<sequence>MTFPGWELLLVLRTDMAAAELFETGFFIKLLENLVRTLERDSNGAIEPPSQNGSTHRSLETNAAGKGCVKRA</sequence>
<name>A0A175WH93_9PEZI</name>
<keyword evidence="2" id="KW-0732">Signal</keyword>
<feature type="region of interest" description="Disordered" evidence="1">
    <location>
        <begin position="42"/>
        <end position="72"/>
    </location>
</feature>
<feature type="signal peptide" evidence="2">
    <location>
        <begin position="1"/>
        <end position="19"/>
    </location>
</feature>
<dbReference type="VEuPathDB" id="FungiDB:MMYC01_200269"/>
<dbReference type="AlphaFoldDB" id="A0A175WH93"/>
<gene>
    <name evidence="3" type="ORF">MMYC01_200269</name>
</gene>
<comment type="caution">
    <text evidence="3">The sequence shown here is derived from an EMBL/GenBank/DDBJ whole genome shotgun (WGS) entry which is preliminary data.</text>
</comment>
<proteinExistence type="predicted"/>
<evidence type="ECO:0000313" key="4">
    <source>
        <dbReference type="Proteomes" id="UP000078237"/>
    </source>
</evidence>
<organism evidence="3 4">
    <name type="scientific">Madurella mycetomatis</name>
    <dbReference type="NCBI Taxonomy" id="100816"/>
    <lineage>
        <taxon>Eukaryota</taxon>
        <taxon>Fungi</taxon>
        <taxon>Dikarya</taxon>
        <taxon>Ascomycota</taxon>
        <taxon>Pezizomycotina</taxon>
        <taxon>Sordariomycetes</taxon>
        <taxon>Sordariomycetidae</taxon>
        <taxon>Sordariales</taxon>
        <taxon>Sordariales incertae sedis</taxon>
        <taxon>Madurella</taxon>
    </lineage>
</organism>
<evidence type="ECO:0000256" key="2">
    <source>
        <dbReference type="SAM" id="SignalP"/>
    </source>
</evidence>